<keyword evidence="1" id="KW-0472">Membrane</keyword>
<keyword evidence="1" id="KW-1133">Transmembrane helix</keyword>
<keyword evidence="1" id="KW-0812">Transmembrane</keyword>
<dbReference type="Proteomes" id="UP000270924">
    <property type="component" value="Unassembled WGS sequence"/>
</dbReference>
<dbReference type="AlphaFoldDB" id="A0A3P7FQ62"/>
<dbReference type="InParanoid" id="A0A3P7FQ62"/>
<proteinExistence type="predicted"/>
<feature type="transmembrane region" description="Helical" evidence="1">
    <location>
        <begin position="41"/>
        <end position="60"/>
    </location>
</feature>
<keyword evidence="3" id="KW-1185">Reference proteome</keyword>
<protein>
    <submittedName>
        <fullName evidence="2">Uncharacterized protein</fullName>
    </submittedName>
</protein>
<sequence length="61" mass="6997">MENAVPVNTVQFQGCLLDSKCTKAVISVIVSKSLLFETLQYYSFFCKYCWSLVLFTSLLFE</sequence>
<name>A0A3P7FQ62_WUCBA</name>
<accession>A0A3P7FQ62</accession>
<gene>
    <name evidence="2" type="ORF">WBA_LOCUS4811</name>
</gene>
<evidence type="ECO:0000313" key="3">
    <source>
        <dbReference type="Proteomes" id="UP000270924"/>
    </source>
</evidence>
<organism evidence="2 3">
    <name type="scientific">Wuchereria bancrofti</name>
    <dbReference type="NCBI Taxonomy" id="6293"/>
    <lineage>
        <taxon>Eukaryota</taxon>
        <taxon>Metazoa</taxon>
        <taxon>Ecdysozoa</taxon>
        <taxon>Nematoda</taxon>
        <taxon>Chromadorea</taxon>
        <taxon>Rhabditida</taxon>
        <taxon>Spirurina</taxon>
        <taxon>Spiruromorpha</taxon>
        <taxon>Filarioidea</taxon>
        <taxon>Onchocercidae</taxon>
        <taxon>Wuchereria</taxon>
    </lineage>
</organism>
<reference evidence="2 3" key="1">
    <citation type="submission" date="2018-11" db="EMBL/GenBank/DDBJ databases">
        <authorList>
            <consortium name="Pathogen Informatics"/>
        </authorList>
    </citation>
    <scope>NUCLEOTIDE SEQUENCE [LARGE SCALE GENOMIC DNA]</scope>
</reference>
<evidence type="ECO:0000256" key="1">
    <source>
        <dbReference type="SAM" id="Phobius"/>
    </source>
</evidence>
<dbReference type="EMBL" id="UYWW01002130">
    <property type="protein sequence ID" value="VDM11425.1"/>
    <property type="molecule type" value="Genomic_DNA"/>
</dbReference>
<evidence type="ECO:0000313" key="2">
    <source>
        <dbReference type="EMBL" id="VDM11425.1"/>
    </source>
</evidence>